<dbReference type="EMBL" id="CAJSTJ010000126">
    <property type="protein sequence ID" value="CAG7558690.1"/>
    <property type="molecule type" value="Genomic_DNA"/>
</dbReference>
<reference evidence="1" key="1">
    <citation type="submission" date="2021-05" db="EMBL/GenBank/DDBJ databases">
        <authorList>
            <person name="Khan N."/>
        </authorList>
    </citation>
    <scope>NUCLEOTIDE SEQUENCE</scope>
</reference>
<evidence type="ECO:0000313" key="2">
    <source>
        <dbReference type="Proteomes" id="UP000693738"/>
    </source>
</evidence>
<gene>
    <name evidence="1" type="ORF">FEQUK3_LOCUS4397</name>
</gene>
<proteinExistence type="predicted"/>
<accession>A0A8J2IJV9</accession>
<sequence length="94" mass="10648">MASSNNTGNHSIYLSTRPQHLTSNQAELQNCVYQELMVAVKEAAELLPDTFDDWPAEAEEINARMEEKLKDFDKLAGGFKKFVENAREATKSQR</sequence>
<dbReference type="Proteomes" id="UP000693738">
    <property type="component" value="Unassembled WGS sequence"/>
</dbReference>
<dbReference type="AlphaFoldDB" id="A0A8J2IJV9"/>
<name>A0A8J2IJV9_FUSEQ</name>
<evidence type="ECO:0000313" key="1">
    <source>
        <dbReference type="EMBL" id="CAG7558690.1"/>
    </source>
</evidence>
<protein>
    <submittedName>
        <fullName evidence="1">Uncharacterized protein</fullName>
    </submittedName>
</protein>
<organism evidence="1 2">
    <name type="scientific">Fusarium equiseti</name>
    <name type="common">Fusarium scirpi</name>
    <dbReference type="NCBI Taxonomy" id="61235"/>
    <lineage>
        <taxon>Eukaryota</taxon>
        <taxon>Fungi</taxon>
        <taxon>Dikarya</taxon>
        <taxon>Ascomycota</taxon>
        <taxon>Pezizomycotina</taxon>
        <taxon>Sordariomycetes</taxon>
        <taxon>Hypocreomycetidae</taxon>
        <taxon>Hypocreales</taxon>
        <taxon>Nectriaceae</taxon>
        <taxon>Fusarium</taxon>
        <taxon>Fusarium incarnatum-equiseti species complex</taxon>
    </lineage>
</organism>
<comment type="caution">
    <text evidence="1">The sequence shown here is derived from an EMBL/GenBank/DDBJ whole genome shotgun (WGS) entry which is preliminary data.</text>
</comment>